<evidence type="ECO:0000256" key="6">
    <source>
        <dbReference type="ARBA" id="ARBA00036823"/>
    </source>
</evidence>
<comment type="catalytic activity">
    <reaction evidence="6">
        <text>L-dopachrome = 5,6-dihydroxyindole-2-carboxylate</text>
        <dbReference type="Rhea" id="RHEA:13041"/>
        <dbReference type="ChEBI" id="CHEBI:16875"/>
        <dbReference type="ChEBI" id="CHEBI:57509"/>
        <dbReference type="EC" id="5.3.3.12"/>
    </reaction>
</comment>
<dbReference type="GO" id="GO:0005615">
    <property type="term" value="C:extracellular space"/>
    <property type="evidence" value="ECO:0007669"/>
    <property type="project" value="UniProtKB-KW"/>
</dbReference>
<dbReference type="AlphaFoldDB" id="A0A419X342"/>
<dbReference type="InterPro" id="IPR001398">
    <property type="entry name" value="Macrophage_inhib_fac"/>
</dbReference>
<dbReference type="EC" id="5.3.2.1" evidence="8"/>
<evidence type="ECO:0000256" key="8">
    <source>
        <dbReference type="ARBA" id="ARBA00039086"/>
    </source>
</evidence>
<dbReference type="Proteomes" id="UP000284531">
    <property type="component" value="Unassembled WGS sequence"/>
</dbReference>
<evidence type="ECO:0000256" key="1">
    <source>
        <dbReference type="ARBA" id="ARBA00004613"/>
    </source>
</evidence>
<evidence type="ECO:0000256" key="2">
    <source>
        <dbReference type="ARBA" id="ARBA00022514"/>
    </source>
</evidence>
<dbReference type="GO" id="GO:0005125">
    <property type="term" value="F:cytokine activity"/>
    <property type="evidence" value="ECO:0007669"/>
    <property type="project" value="UniProtKB-KW"/>
</dbReference>
<dbReference type="PANTHER" id="PTHR11954">
    <property type="entry name" value="D-DOPACHROME DECARBOXYLASE"/>
    <property type="match status" value="1"/>
</dbReference>
<sequence length="131" mass="14960">MQFASFFVLSVTLKLLLMPYLKVQTNQSFSSKKQQSFLKESSALISFELGKPEKYVMTAFESKIEMTLGGSEEPVVFLQLKSIGLPDTKTKDLSSKFASLVEEQLKIPKDRVYIEFMDVPRGFWGWNGILF</sequence>
<dbReference type="Gene3D" id="3.30.429.10">
    <property type="entry name" value="Macrophage Migration Inhibitory Factor"/>
    <property type="match status" value="1"/>
</dbReference>
<keyword evidence="13" id="KW-1185">Reference proteome</keyword>
<dbReference type="PANTHER" id="PTHR11954:SF6">
    <property type="entry name" value="MACROPHAGE MIGRATION INHIBITORY FACTOR"/>
    <property type="match status" value="1"/>
</dbReference>
<accession>A0A419X342</accession>
<evidence type="ECO:0000256" key="4">
    <source>
        <dbReference type="ARBA" id="ARBA00023235"/>
    </source>
</evidence>
<comment type="catalytic activity">
    <reaction evidence="5">
        <text>3-phenylpyruvate = enol-phenylpyruvate</text>
        <dbReference type="Rhea" id="RHEA:17097"/>
        <dbReference type="ChEBI" id="CHEBI:16815"/>
        <dbReference type="ChEBI" id="CHEBI:18005"/>
        <dbReference type="EC" id="5.3.2.1"/>
    </reaction>
</comment>
<reference evidence="12 13" key="1">
    <citation type="submission" date="2018-09" db="EMBL/GenBank/DDBJ databases">
        <title>Genomic Encyclopedia of Archaeal and Bacterial Type Strains, Phase II (KMG-II): from individual species to whole genera.</title>
        <authorList>
            <person name="Goeker M."/>
        </authorList>
    </citation>
    <scope>NUCLEOTIDE SEQUENCE [LARGE SCALE GENOMIC DNA]</scope>
    <source>
        <strain evidence="12 13">DSM 21950</strain>
    </source>
</reference>
<dbReference type="SUPFAM" id="SSF55331">
    <property type="entry name" value="Tautomerase/MIF"/>
    <property type="match status" value="1"/>
</dbReference>
<dbReference type="GO" id="GO:0004167">
    <property type="term" value="F:dopachrome isomerase activity"/>
    <property type="evidence" value="ECO:0007669"/>
    <property type="project" value="UniProtKB-EC"/>
</dbReference>
<organism evidence="12 13">
    <name type="scientific">Marinifilum flexuosum</name>
    <dbReference type="NCBI Taxonomy" id="1117708"/>
    <lineage>
        <taxon>Bacteria</taxon>
        <taxon>Pseudomonadati</taxon>
        <taxon>Bacteroidota</taxon>
        <taxon>Bacteroidia</taxon>
        <taxon>Marinilabiliales</taxon>
        <taxon>Marinifilaceae</taxon>
    </lineage>
</organism>
<keyword evidence="3" id="KW-0964">Secreted</keyword>
<evidence type="ECO:0000256" key="3">
    <source>
        <dbReference type="ARBA" id="ARBA00022525"/>
    </source>
</evidence>
<dbReference type="EMBL" id="RAPQ01000009">
    <property type="protein sequence ID" value="RKE02128.1"/>
    <property type="molecule type" value="Genomic_DNA"/>
</dbReference>
<keyword evidence="4" id="KW-0413">Isomerase</keyword>
<protein>
    <recommendedName>
        <fullName evidence="11">L-dopachrome isomerase</fullName>
        <ecNumber evidence="8">5.3.2.1</ecNumber>
        <ecNumber evidence="7">5.3.3.12</ecNumber>
    </recommendedName>
    <alternativeName>
        <fullName evidence="9">L-dopachrome tautomerase</fullName>
    </alternativeName>
    <alternativeName>
        <fullName evidence="10">Phenylpyruvate tautomerase</fullName>
    </alternativeName>
</protein>
<evidence type="ECO:0000313" key="12">
    <source>
        <dbReference type="EMBL" id="RKE02128.1"/>
    </source>
</evidence>
<gene>
    <name evidence="12" type="ORF">BXY64_2211</name>
</gene>
<dbReference type="Pfam" id="PF01187">
    <property type="entry name" value="MIF"/>
    <property type="match status" value="1"/>
</dbReference>
<evidence type="ECO:0000256" key="9">
    <source>
        <dbReference type="ARBA" id="ARBA00041631"/>
    </source>
</evidence>
<dbReference type="InterPro" id="IPR014347">
    <property type="entry name" value="Tautomerase/MIF_sf"/>
</dbReference>
<name>A0A419X342_9BACT</name>
<proteinExistence type="predicted"/>
<evidence type="ECO:0000313" key="13">
    <source>
        <dbReference type="Proteomes" id="UP000284531"/>
    </source>
</evidence>
<evidence type="ECO:0000256" key="10">
    <source>
        <dbReference type="ARBA" id="ARBA00041912"/>
    </source>
</evidence>
<keyword evidence="2" id="KW-0202">Cytokine</keyword>
<evidence type="ECO:0000256" key="11">
    <source>
        <dbReference type="ARBA" id="ARBA00042730"/>
    </source>
</evidence>
<dbReference type="GO" id="GO:0050178">
    <property type="term" value="F:phenylpyruvate tautomerase activity"/>
    <property type="evidence" value="ECO:0007669"/>
    <property type="project" value="UniProtKB-EC"/>
</dbReference>
<evidence type="ECO:0000256" key="5">
    <source>
        <dbReference type="ARBA" id="ARBA00036735"/>
    </source>
</evidence>
<comment type="subcellular location">
    <subcellularLocation>
        <location evidence="1">Secreted</location>
    </subcellularLocation>
</comment>
<dbReference type="EC" id="5.3.3.12" evidence="7"/>
<comment type="caution">
    <text evidence="12">The sequence shown here is derived from an EMBL/GenBank/DDBJ whole genome shotgun (WGS) entry which is preliminary data.</text>
</comment>
<evidence type="ECO:0000256" key="7">
    <source>
        <dbReference type="ARBA" id="ARBA00038932"/>
    </source>
</evidence>